<dbReference type="GO" id="GO:0019646">
    <property type="term" value="P:aerobic electron transport chain"/>
    <property type="evidence" value="ECO:0007669"/>
    <property type="project" value="TreeGrafter"/>
</dbReference>
<reference evidence="7 8" key="1">
    <citation type="submission" date="2019-11" db="EMBL/GenBank/DDBJ databases">
        <title>Genome sequences of 17 halophilic strains isolated from different environments.</title>
        <authorList>
            <person name="Furrow R.E."/>
        </authorList>
    </citation>
    <scope>NUCLEOTIDE SEQUENCE [LARGE SCALE GENOMIC DNA]</scope>
    <source>
        <strain evidence="7 8">22514_16_FS</strain>
    </source>
</reference>
<dbReference type="InterPro" id="IPR051169">
    <property type="entry name" value="NADH-Q_oxidoreductase"/>
</dbReference>
<dbReference type="InterPro" id="IPR036188">
    <property type="entry name" value="FAD/NAD-bd_sf"/>
</dbReference>
<protein>
    <submittedName>
        <fullName evidence="7">Pyridine nucleotide-disulfide oxidoreductase</fullName>
    </submittedName>
</protein>
<dbReference type="PANTHER" id="PTHR42913">
    <property type="entry name" value="APOPTOSIS-INDUCING FACTOR 1"/>
    <property type="match status" value="1"/>
</dbReference>
<proteinExistence type="inferred from homology"/>
<dbReference type="InterPro" id="IPR017584">
    <property type="entry name" value="Pyridine_nucleo_diS_OxRdtase_N"/>
</dbReference>
<name>A0A6I4ZY53_9BACI</name>
<accession>A0A6I4ZY53</accession>
<comment type="cofactor">
    <cofactor evidence="1">
        <name>FAD</name>
        <dbReference type="ChEBI" id="CHEBI:57692"/>
    </cofactor>
</comment>
<dbReference type="InterPro" id="IPR023753">
    <property type="entry name" value="FAD/NAD-binding_dom"/>
</dbReference>
<gene>
    <name evidence="7" type="ORF">GLW05_04635</name>
</gene>
<sequence>MELVHFKTGKDQFMKQLILVGAGHAHLHIIKQWIDHAIDEVELTILSPNEYQYYSGMFSGYTEGLYDIEDIRVNVESLAEQAGATFYKEAVMSVDGEQKILLTDKGKVLSYDAVSFDIGSLTAHTDLPGIKEYAKRIKPNYHFPDMIKEMQESSNPVIVGGGIAGTELALSLQAYRQKHQEIAHVTLISSSNRLLENQSQKASNKMEQIVQEREISTHTGKRVREIDSTHIITETNEKIDYKDVLWLAGPKAPDLFRVSNLPIDEEGYLQVESTLQVKAHPSIFGAGDCITLTNAPNLPKNGVFAIKQAPILWDNLKGFLTDSDGQHYKPQKKYLAIMSIGHKEGFLLYGSWTFKGKLAWKLKHSIDQKFIQSYQQN</sequence>
<dbReference type="Gene3D" id="3.50.50.100">
    <property type="match status" value="1"/>
</dbReference>
<dbReference type="RefSeq" id="WP_160909290.1">
    <property type="nucleotide sequence ID" value="NZ_WMEQ01000002.1"/>
</dbReference>
<keyword evidence="4" id="KW-0274">FAD</keyword>
<comment type="caution">
    <text evidence="7">The sequence shown here is derived from an EMBL/GenBank/DDBJ whole genome shotgun (WGS) entry which is preliminary data.</text>
</comment>
<dbReference type="OrthoDB" id="9772934at2"/>
<keyword evidence="5" id="KW-0560">Oxidoreductase</keyword>
<evidence type="ECO:0000259" key="6">
    <source>
        <dbReference type="Pfam" id="PF07992"/>
    </source>
</evidence>
<dbReference type="Proteomes" id="UP000468638">
    <property type="component" value="Unassembled WGS sequence"/>
</dbReference>
<dbReference type="EMBL" id="WMEQ01000002">
    <property type="protein sequence ID" value="MYL32880.1"/>
    <property type="molecule type" value="Genomic_DNA"/>
</dbReference>
<dbReference type="SUPFAM" id="SSF51905">
    <property type="entry name" value="FAD/NAD(P)-binding domain"/>
    <property type="match status" value="2"/>
</dbReference>
<evidence type="ECO:0000256" key="4">
    <source>
        <dbReference type="ARBA" id="ARBA00022827"/>
    </source>
</evidence>
<dbReference type="GO" id="GO:0003955">
    <property type="term" value="F:NAD(P)H dehydrogenase (quinone) activity"/>
    <property type="evidence" value="ECO:0007669"/>
    <property type="project" value="TreeGrafter"/>
</dbReference>
<evidence type="ECO:0000313" key="7">
    <source>
        <dbReference type="EMBL" id="MYL32880.1"/>
    </source>
</evidence>
<keyword evidence="3" id="KW-0285">Flavoprotein</keyword>
<evidence type="ECO:0000313" key="8">
    <source>
        <dbReference type="Proteomes" id="UP000468638"/>
    </source>
</evidence>
<dbReference type="Pfam" id="PF07992">
    <property type="entry name" value="Pyr_redox_2"/>
    <property type="match status" value="1"/>
</dbReference>
<evidence type="ECO:0000256" key="2">
    <source>
        <dbReference type="ARBA" id="ARBA00005272"/>
    </source>
</evidence>
<evidence type="ECO:0000256" key="1">
    <source>
        <dbReference type="ARBA" id="ARBA00001974"/>
    </source>
</evidence>
<feature type="domain" description="FAD/NAD(P)-binding" evidence="6">
    <location>
        <begin position="16"/>
        <end position="302"/>
    </location>
</feature>
<comment type="similarity">
    <text evidence="2">Belongs to the NADH dehydrogenase family.</text>
</comment>
<evidence type="ECO:0000256" key="3">
    <source>
        <dbReference type="ARBA" id="ARBA00022630"/>
    </source>
</evidence>
<organism evidence="7 8">
    <name type="scientific">Pontibacillus yanchengensis</name>
    <dbReference type="NCBI Taxonomy" id="462910"/>
    <lineage>
        <taxon>Bacteria</taxon>
        <taxon>Bacillati</taxon>
        <taxon>Bacillota</taxon>
        <taxon>Bacilli</taxon>
        <taxon>Bacillales</taxon>
        <taxon>Bacillaceae</taxon>
        <taxon>Pontibacillus</taxon>
    </lineage>
</organism>
<dbReference type="PANTHER" id="PTHR42913:SF9">
    <property type="entry name" value="SLR1591 PROTEIN"/>
    <property type="match status" value="1"/>
</dbReference>
<dbReference type="NCBIfam" id="TIGR03169">
    <property type="entry name" value="Nterm_to_SelD"/>
    <property type="match status" value="1"/>
</dbReference>
<dbReference type="AlphaFoldDB" id="A0A6I4ZY53"/>
<evidence type="ECO:0000256" key="5">
    <source>
        <dbReference type="ARBA" id="ARBA00023002"/>
    </source>
</evidence>